<keyword evidence="3" id="KW-0378">Hydrolase</keyword>
<protein>
    <recommendedName>
        <fullName evidence="7">Serine protease</fullName>
    </recommendedName>
</protein>
<accession>A0A1F6DC11</accession>
<evidence type="ECO:0000256" key="1">
    <source>
        <dbReference type="ARBA" id="ARBA00010541"/>
    </source>
</evidence>
<evidence type="ECO:0000256" key="4">
    <source>
        <dbReference type="SAM" id="Phobius"/>
    </source>
</evidence>
<dbReference type="InterPro" id="IPR001940">
    <property type="entry name" value="Peptidase_S1C"/>
</dbReference>
<reference evidence="5 6" key="1">
    <citation type="journal article" date="2016" name="Nat. Commun.">
        <title>Thousands of microbial genomes shed light on interconnected biogeochemical processes in an aquifer system.</title>
        <authorList>
            <person name="Anantharaman K."/>
            <person name="Brown C.T."/>
            <person name="Hug L.A."/>
            <person name="Sharon I."/>
            <person name="Castelle C.J."/>
            <person name="Probst A.J."/>
            <person name="Thomas B.C."/>
            <person name="Singh A."/>
            <person name="Wilkins M.J."/>
            <person name="Karaoz U."/>
            <person name="Brodie E.L."/>
            <person name="Williams K.H."/>
            <person name="Hubbard S.S."/>
            <person name="Banfield J.F."/>
        </authorList>
    </citation>
    <scope>NUCLEOTIDE SEQUENCE [LARGE SCALE GENOMIC DNA]</scope>
</reference>
<dbReference type="GO" id="GO:0006508">
    <property type="term" value="P:proteolysis"/>
    <property type="evidence" value="ECO:0007669"/>
    <property type="project" value="UniProtKB-KW"/>
</dbReference>
<feature type="transmembrane region" description="Helical" evidence="4">
    <location>
        <begin position="6"/>
        <end position="26"/>
    </location>
</feature>
<organism evidence="5 6">
    <name type="scientific">Candidatus Kaiserbacteria bacterium RIFCSPHIGHO2_02_FULL_50_50</name>
    <dbReference type="NCBI Taxonomy" id="1798492"/>
    <lineage>
        <taxon>Bacteria</taxon>
        <taxon>Candidatus Kaiseribacteriota</taxon>
    </lineage>
</organism>
<keyword evidence="4" id="KW-0812">Transmembrane</keyword>
<dbReference type="PANTHER" id="PTHR43343">
    <property type="entry name" value="PEPTIDASE S12"/>
    <property type="match status" value="1"/>
</dbReference>
<proteinExistence type="inferred from homology"/>
<dbReference type="PRINTS" id="PR00834">
    <property type="entry name" value="PROTEASES2C"/>
</dbReference>
<evidence type="ECO:0008006" key="7">
    <source>
        <dbReference type="Google" id="ProtNLM"/>
    </source>
</evidence>
<dbReference type="AlphaFoldDB" id="A0A1F6DC11"/>
<dbReference type="InterPro" id="IPR051201">
    <property type="entry name" value="Chloro_Bact_Ser_Proteases"/>
</dbReference>
<keyword evidence="4" id="KW-1133">Transmembrane helix</keyword>
<dbReference type="InterPro" id="IPR043504">
    <property type="entry name" value="Peptidase_S1_PA_chymotrypsin"/>
</dbReference>
<dbReference type="STRING" id="1798492.A3C89_03750"/>
<dbReference type="Pfam" id="PF13365">
    <property type="entry name" value="Trypsin_2"/>
    <property type="match status" value="1"/>
</dbReference>
<name>A0A1F6DC11_9BACT</name>
<dbReference type="PROSITE" id="PS51257">
    <property type="entry name" value="PROKAR_LIPOPROTEIN"/>
    <property type="match status" value="1"/>
</dbReference>
<gene>
    <name evidence="5" type="ORF">A3C89_03750</name>
</gene>
<dbReference type="SUPFAM" id="SSF50494">
    <property type="entry name" value="Trypsin-like serine proteases"/>
    <property type="match status" value="1"/>
</dbReference>
<sequence length="276" mass="29850">MDGLRKWLFPVIFGVIMTGCGLWILADSMRLRASHKVIVAPMPLLAQLSAERAVRLKELRAASVYVYPDIPQTRLYLEPTTPDAFRDGTRFGSGVIISPEGDMLTAAHVIEGTCLTKDQTLTDDVYCAIVNIGHTRVYRAKLVKYDQETDIAHLKILKTQHDEVFAAVPLSRAQDDDVLEGREVLINGIPFGTANMAVMGMISNAEDRDEVCKGGIRVSIPVASGNSGGAVFDVGFGAVVGVVVTVQALGSKDGRNTAFLTITCAVSPQQIRSFLN</sequence>
<evidence type="ECO:0000256" key="2">
    <source>
        <dbReference type="ARBA" id="ARBA00022670"/>
    </source>
</evidence>
<dbReference type="EMBL" id="MFLF01000021">
    <property type="protein sequence ID" value="OGG58973.1"/>
    <property type="molecule type" value="Genomic_DNA"/>
</dbReference>
<dbReference type="Gene3D" id="2.40.10.10">
    <property type="entry name" value="Trypsin-like serine proteases"/>
    <property type="match status" value="2"/>
</dbReference>
<keyword evidence="2" id="KW-0645">Protease</keyword>
<dbReference type="GO" id="GO:0004252">
    <property type="term" value="F:serine-type endopeptidase activity"/>
    <property type="evidence" value="ECO:0007669"/>
    <property type="project" value="InterPro"/>
</dbReference>
<evidence type="ECO:0000313" key="6">
    <source>
        <dbReference type="Proteomes" id="UP000178794"/>
    </source>
</evidence>
<dbReference type="InterPro" id="IPR009003">
    <property type="entry name" value="Peptidase_S1_PA"/>
</dbReference>
<comment type="caution">
    <text evidence="5">The sequence shown here is derived from an EMBL/GenBank/DDBJ whole genome shotgun (WGS) entry which is preliminary data.</text>
</comment>
<comment type="similarity">
    <text evidence="1">Belongs to the peptidase S1C family.</text>
</comment>
<evidence type="ECO:0000256" key="3">
    <source>
        <dbReference type="ARBA" id="ARBA00022801"/>
    </source>
</evidence>
<dbReference type="Proteomes" id="UP000178794">
    <property type="component" value="Unassembled WGS sequence"/>
</dbReference>
<dbReference type="PANTHER" id="PTHR43343:SF3">
    <property type="entry name" value="PROTEASE DO-LIKE 8, CHLOROPLASTIC"/>
    <property type="match status" value="1"/>
</dbReference>
<evidence type="ECO:0000313" key="5">
    <source>
        <dbReference type="EMBL" id="OGG58973.1"/>
    </source>
</evidence>
<keyword evidence="4" id="KW-0472">Membrane</keyword>